<protein>
    <submittedName>
        <fullName evidence="2">Uncharacterized protein</fullName>
    </submittedName>
</protein>
<evidence type="ECO:0000256" key="1">
    <source>
        <dbReference type="SAM" id="MobiDB-lite"/>
    </source>
</evidence>
<organism evidence="2 3">
    <name type="scientific">Pelobates cultripes</name>
    <name type="common">Western spadefoot toad</name>
    <dbReference type="NCBI Taxonomy" id="61616"/>
    <lineage>
        <taxon>Eukaryota</taxon>
        <taxon>Metazoa</taxon>
        <taxon>Chordata</taxon>
        <taxon>Craniata</taxon>
        <taxon>Vertebrata</taxon>
        <taxon>Euteleostomi</taxon>
        <taxon>Amphibia</taxon>
        <taxon>Batrachia</taxon>
        <taxon>Anura</taxon>
        <taxon>Pelobatoidea</taxon>
        <taxon>Pelobatidae</taxon>
        <taxon>Pelobates</taxon>
    </lineage>
</organism>
<evidence type="ECO:0000313" key="2">
    <source>
        <dbReference type="EMBL" id="CAH2323845.1"/>
    </source>
</evidence>
<name>A0AAD1TD80_PELCU</name>
<reference evidence="2" key="1">
    <citation type="submission" date="2022-03" db="EMBL/GenBank/DDBJ databases">
        <authorList>
            <person name="Alioto T."/>
            <person name="Alioto T."/>
            <person name="Gomez Garrido J."/>
        </authorList>
    </citation>
    <scope>NUCLEOTIDE SEQUENCE</scope>
</reference>
<accession>A0AAD1TD80</accession>
<dbReference type="AlphaFoldDB" id="A0AAD1TD80"/>
<proteinExistence type="predicted"/>
<sequence>MPEDPRPPSPELLPYGTSDQCWTPPYSPSQLIRRLLPTYAIISRDSMTKICVQPDWGLVQSKPLTGSRMRAGGASFGGPLTSAYPSTDTTADGHRMKLLLDTSKRSSGTGRGCRVLSCGLCTHSIYAPT</sequence>
<gene>
    <name evidence="2" type="ORF">PECUL_23A040023</name>
</gene>
<keyword evidence="3" id="KW-1185">Reference proteome</keyword>
<dbReference type="Proteomes" id="UP001295444">
    <property type="component" value="Chromosome 12"/>
</dbReference>
<feature type="region of interest" description="Disordered" evidence="1">
    <location>
        <begin position="70"/>
        <end position="90"/>
    </location>
</feature>
<evidence type="ECO:0000313" key="3">
    <source>
        <dbReference type="Proteomes" id="UP001295444"/>
    </source>
</evidence>
<dbReference type="EMBL" id="OW240923">
    <property type="protein sequence ID" value="CAH2323845.1"/>
    <property type="molecule type" value="Genomic_DNA"/>
</dbReference>